<feature type="compositionally biased region" description="Low complexity" evidence="1">
    <location>
        <begin position="218"/>
        <end position="238"/>
    </location>
</feature>
<accession>A0A829MEU1</accession>
<evidence type="ECO:0000313" key="3">
    <source>
        <dbReference type="Proteomes" id="UP000018502"/>
    </source>
</evidence>
<protein>
    <submittedName>
        <fullName evidence="2">Immunogenic protein MPT64</fullName>
    </submittedName>
</protein>
<feature type="region of interest" description="Disordered" evidence="1">
    <location>
        <begin position="169"/>
        <end position="241"/>
    </location>
</feature>
<comment type="caution">
    <text evidence="2">The sequence shown here is derived from an EMBL/GenBank/DDBJ whole genome shotgun (WGS) entry which is preliminary data.</text>
</comment>
<organism evidence="2 3">
    <name type="scientific">Mycobacteroides abscessus MAB_091912_2446</name>
    <dbReference type="NCBI Taxonomy" id="1335414"/>
    <lineage>
        <taxon>Bacteria</taxon>
        <taxon>Bacillati</taxon>
        <taxon>Actinomycetota</taxon>
        <taxon>Actinomycetes</taxon>
        <taxon>Mycobacteriales</taxon>
        <taxon>Mycobacteriaceae</taxon>
        <taxon>Mycobacteroides</taxon>
        <taxon>Mycobacteroides abscessus</taxon>
    </lineage>
</organism>
<feature type="compositionally biased region" description="Low complexity" evidence="1">
    <location>
        <begin position="180"/>
        <end position="200"/>
    </location>
</feature>
<proteinExistence type="predicted"/>
<feature type="compositionally biased region" description="Basic residues" evidence="1">
    <location>
        <begin position="205"/>
        <end position="217"/>
    </location>
</feature>
<dbReference type="Proteomes" id="UP000018502">
    <property type="component" value="Unassembled WGS sequence"/>
</dbReference>
<evidence type="ECO:0000313" key="2">
    <source>
        <dbReference type="EMBL" id="ESV62926.1"/>
    </source>
</evidence>
<dbReference type="EMBL" id="AYTF01000001">
    <property type="protein sequence ID" value="ESV62926.1"/>
    <property type="molecule type" value="Genomic_DNA"/>
</dbReference>
<sequence length="260" mass="28395">MLVTAAATFGFSGVAGAAPHDYCGDLKGTNTGKTCEIRLSDTGYSVDVTIPLNYPDQKSIAEYVAKTRDAFVNAAKSGGARSTTAQLSMKPTEYNSDLPPRGTQTVVFKVYQTGGNGQPQTAYKAFNWDQSYRKPVLYTVPKDDKDDAPLWRVDDPLKTVAPIVQAQLQQQLAPPPVATPTPTTTSGQPTTTTSTTTTSTTPPPPRRRCRSHRRRSTTRPTTRTSRCSTTGFGSSSTRARYCPTRTGRCRCWCRGRRLTR</sequence>
<gene>
    <name evidence="2" type="primary">mpt64</name>
    <name evidence="2" type="ORF">L833_0299</name>
</gene>
<dbReference type="Gene3D" id="3.30.565.40">
    <property type="entry name" value="Fervidobacterium nodosum Rt17-B1 like"/>
    <property type="match status" value="1"/>
</dbReference>
<reference evidence="2 3" key="1">
    <citation type="journal article" date="2014" name="Emerg. Infect. Dis.">
        <title>High-level Relatedness among Mycobacterium abscessus subsp. massiliense Strains from Widely Separated Outbreaks.</title>
        <authorList>
            <person name="Tettelin H."/>
            <person name="Davidson R.M."/>
            <person name="Agrawal S."/>
            <person name="Aitken M.L."/>
            <person name="Shallom S."/>
            <person name="Hasan N.A."/>
            <person name="Strong M."/>
            <person name="Nogueira de Moura V.C."/>
            <person name="De Groote M.A."/>
            <person name="Duarte R.S."/>
            <person name="Hine E."/>
            <person name="Parankush S."/>
            <person name="Su Q."/>
            <person name="Daugherty S.C."/>
            <person name="Fraser C.M."/>
            <person name="Brown-Elliott B.A."/>
            <person name="Wallace R.J.Jr."/>
            <person name="Holland S.M."/>
            <person name="Sampaio E.P."/>
            <person name="Olivier K.N."/>
            <person name="Jackson M."/>
            <person name="Zelazny A.M."/>
        </authorList>
    </citation>
    <scope>NUCLEOTIDE SEQUENCE [LARGE SCALE GENOMIC DNA]</scope>
    <source>
        <strain evidence="2 3">MAB_091912_2446</strain>
    </source>
</reference>
<dbReference type="AlphaFoldDB" id="A0A829MEU1"/>
<name>A0A829MEU1_9MYCO</name>
<evidence type="ECO:0000256" key="1">
    <source>
        <dbReference type="SAM" id="MobiDB-lite"/>
    </source>
</evidence>